<proteinExistence type="predicted"/>
<reference evidence="1 2" key="1">
    <citation type="submission" date="2016-04" db="EMBL/GenBank/DDBJ databases">
        <title>Deep-sea bacteria in the southern Pacific.</title>
        <authorList>
            <person name="Tang K."/>
        </authorList>
    </citation>
    <scope>NUCLEOTIDE SEQUENCE [LARGE SCALE GENOMIC DNA]</scope>
    <source>
        <strain evidence="1 2">JLT2014</strain>
    </source>
</reference>
<keyword evidence="2" id="KW-1185">Reference proteome</keyword>
<accession>A0A1P8USL3</accession>
<evidence type="ECO:0000313" key="1">
    <source>
        <dbReference type="EMBL" id="APZ52399.1"/>
    </source>
</evidence>
<evidence type="ECO:0000313" key="2">
    <source>
        <dbReference type="Proteomes" id="UP000187059"/>
    </source>
</evidence>
<dbReference type="Proteomes" id="UP000187059">
    <property type="component" value="Chromosome"/>
</dbReference>
<dbReference type="EMBL" id="CP015093">
    <property type="protein sequence ID" value="APZ52399.1"/>
    <property type="molecule type" value="Genomic_DNA"/>
</dbReference>
<gene>
    <name evidence="1" type="ORF">Ga0080574_TMP2065</name>
</gene>
<sequence length="45" mass="5126">MTADLIEIARGRRNAALTARSLMLCERHERPVMGTVDRVLRYLGL</sequence>
<name>A0A1P8USL3_9RHOB</name>
<dbReference type="KEGG" id="paby:Ga0080574_TMP2065"/>
<dbReference type="AlphaFoldDB" id="A0A1P8USL3"/>
<dbReference type="OrthoDB" id="7877031at2"/>
<dbReference type="RefSeq" id="WP_156876344.1">
    <property type="nucleotide sequence ID" value="NZ_CP015093.1"/>
</dbReference>
<protein>
    <submittedName>
        <fullName evidence="1">Uncharacterized protein</fullName>
    </submittedName>
</protein>
<organism evidence="1 2">
    <name type="scientific">Salipiger abyssi</name>
    <dbReference type="NCBI Taxonomy" id="1250539"/>
    <lineage>
        <taxon>Bacteria</taxon>
        <taxon>Pseudomonadati</taxon>
        <taxon>Pseudomonadota</taxon>
        <taxon>Alphaproteobacteria</taxon>
        <taxon>Rhodobacterales</taxon>
        <taxon>Roseobacteraceae</taxon>
        <taxon>Salipiger</taxon>
    </lineage>
</organism>